<evidence type="ECO:0000313" key="3">
    <source>
        <dbReference type="EMBL" id="OCT90606.1"/>
    </source>
</evidence>
<dbReference type="EMBL" id="CM004470">
    <property type="protein sequence ID" value="OCT90606.1"/>
    <property type="molecule type" value="Genomic_DNA"/>
</dbReference>
<dbReference type="PANTHER" id="PTHR34439:SF1">
    <property type="entry name" value="CENTROBIN"/>
    <property type="match status" value="1"/>
</dbReference>
<organism evidence="3 4">
    <name type="scientific">Xenopus laevis</name>
    <name type="common">African clawed frog</name>
    <dbReference type="NCBI Taxonomy" id="8355"/>
    <lineage>
        <taxon>Eukaryota</taxon>
        <taxon>Metazoa</taxon>
        <taxon>Chordata</taxon>
        <taxon>Craniata</taxon>
        <taxon>Vertebrata</taxon>
        <taxon>Euteleostomi</taxon>
        <taxon>Amphibia</taxon>
        <taxon>Batrachia</taxon>
        <taxon>Anura</taxon>
        <taxon>Pipoidea</taxon>
        <taxon>Pipidae</taxon>
        <taxon>Xenopodinae</taxon>
        <taxon>Xenopus</taxon>
        <taxon>Xenopus</taxon>
    </lineage>
</organism>
<feature type="region of interest" description="Disordered" evidence="2">
    <location>
        <begin position="584"/>
        <end position="636"/>
    </location>
</feature>
<reference evidence="4" key="1">
    <citation type="journal article" date="2016" name="Nature">
        <title>Genome evolution in the allotetraploid frog Xenopus laevis.</title>
        <authorList>
            <person name="Session A.M."/>
            <person name="Uno Y."/>
            <person name="Kwon T."/>
            <person name="Chapman J.A."/>
            <person name="Toyoda A."/>
            <person name="Takahashi S."/>
            <person name="Fukui A."/>
            <person name="Hikosaka A."/>
            <person name="Suzuki A."/>
            <person name="Kondo M."/>
            <person name="van Heeringen S.J."/>
            <person name="Quigley I."/>
            <person name="Heinz S."/>
            <person name="Ogino H."/>
            <person name="Ochi H."/>
            <person name="Hellsten U."/>
            <person name="Lyons J.B."/>
            <person name="Simakov O."/>
            <person name="Putnam N."/>
            <person name="Stites J."/>
            <person name="Kuroki Y."/>
            <person name="Tanaka T."/>
            <person name="Michiue T."/>
            <person name="Watanabe M."/>
            <person name="Bogdanovic O."/>
            <person name="Lister R."/>
            <person name="Georgiou G."/>
            <person name="Paranjpe S.S."/>
            <person name="van Kruijsbergen I."/>
            <person name="Shu S."/>
            <person name="Carlson J."/>
            <person name="Kinoshita T."/>
            <person name="Ohta Y."/>
            <person name="Mawaribuchi S."/>
            <person name="Jenkins J."/>
            <person name="Grimwood J."/>
            <person name="Schmutz J."/>
            <person name="Mitros T."/>
            <person name="Mozaffari S.V."/>
            <person name="Suzuki Y."/>
            <person name="Haramoto Y."/>
            <person name="Yamamoto T.S."/>
            <person name="Takagi C."/>
            <person name="Heald R."/>
            <person name="Miller K."/>
            <person name="Haudenschild C."/>
            <person name="Kitzman J."/>
            <person name="Nakayama T."/>
            <person name="Izutsu Y."/>
            <person name="Robert J."/>
            <person name="Fortriede J."/>
            <person name="Burns K."/>
            <person name="Lotay V."/>
            <person name="Karimi K."/>
            <person name="Yasuoka Y."/>
            <person name="Dichmann D.S."/>
            <person name="Flajnik M.F."/>
            <person name="Houston D.W."/>
            <person name="Shendure J."/>
            <person name="DuPasquier L."/>
            <person name="Vize P.D."/>
            <person name="Zorn A.M."/>
            <person name="Ito M."/>
            <person name="Marcotte E.M."/>
            <person name="Wallingford J.B."/>
            <person name="Ito Y."/>
            <person name="Asashima M."/>
            <person name="Ueno N."/>
            <person name="Matsuda Y."/>
            <person name="Veenstra G.J."/>
            <person name="Fujiyama A."/>
            <person name="Harland R.M."/>
            <person name="Taira M."/>
            <person name="Rokhsar D.S."/>
        </authorList>
    </citation>
    <scope>NUCLEOTIDE SEQUENCE [LARGE SCALE GENOMIC DNA]</scope>
    <source>
        <strain evidence="4">J</strain>
    </source>
</reference>
<proteinExistence type="predicted"/>
<gene>
    <name evidence="3" type="ORF">XELAEV_18019222mg</name>
</gene>
<feature type="region of interest" description="Disordered" evidence="2">
    <location>
        <begin position="967"/>
        <end position="986"/>
    </location>
</feature>
<dbReference type="InterPro" id="IPR038923">
    <property type="entry name" value="Centrobin"/>
</dbReference>
<dbReference type="PANTHER" id="PTHR34439">
    <property type="entry name" value="CENTROBIN"/>
    <property type="match status" value="1"/>
</dbReference>
<evidence type="ECO:0000256" key="1">
    <source>
        <dbReference type="SAM" id="Coils"/>
    </source>
</evidence>
<dbReference type="GO" id="GO:1902410">
    <property type="term" value="P:mitotic cytokinetic process"/>
    <property type="evidence" value="ECO:0007669"/>
    <property type="project" value="TreeGrafter"/>
</dbReference>
<accession>A0A974DGR2</accession>
<dbReference type="GO" id="GO:0005814">
    <property type="term" value="C:centriole"/>
    <property type="evidence" value="ECO:0007669"/>
    <property type="project" value="TreeGrafter"/>
</dbReference>
<feature type="compositionally biased region" description="Polar residues" evidence="2">
    <location>
        <begin position="825"/>
        <end position="850"/>
    </location>
</feature>
<evidence type="ECO:0000313" key="4">
    <source>
        <dbReference type="Proteomes" id="UP000694892"/>
    </source>
</evidence>
<feature type="compositionally biased region" description="Polar residues" evidence="2">
    <location>
        <begin position="1000"/>
        <end position="1017"/>
    </location>
</feature>
<feature type="region of interest" description="Disordered" evidence="2">
    <location>
        <begin position="1000"/>
        <end position="1027"/>
    </location>
</feature>
<feature type="compositionally biased region" description="Low complexity" evidence="2">
    <location>
        <begin position="20"/>
        <end position="30"/>
    </location>
</feature>
<dbReference type="Proteomes" id="UP000694892">
    <property type="component" value="Chromosome 3L"/>
</dbReference>
<dbReference type="GO" id="GO:1902017">
    <property type="term" value="P:regulation of cilium assembly"/>
    <property type="evidence" value="ECO:0007669"/>
    <property type="project" value="InterPro"/>
</dbReference>
<name>A0A974DGR2_XENLA</name>
<dbReference type="GO" id="GO:0005813">
    <property type="term" value="C:centrosome"/>
    <property type="evidence" value="ECO:0007669"/>
    <property type="project" value="TreeGrafter"/>
</dbReference>
<sequence length="1076" mass="121923">MALPHQYKPKDSSLLSGIEPLPLSSPTSPLHHVSRSPSPTPALSFPSAASLRRAAFSEVTTQLYSSLRRSKDLEVESQDTEYLLGNSAASRSPTHVTDMDELADEMSHKLQEGVAASSAKGVSYISQMESLRSYLQNMLSFNHSIAQQSRHVSDKDEEQSDATTTLLNARPVSPTRSLSGLEGLFPHYTSLYKAAPAFPDLQLRDALERETTRRKHLERHIQNLQNEMLELQQRLTVTLTADSRKDTMIQQLDQTLALVVGGWKQQEQKKEETLHQLCRQKEKAEQARAKDMEVLTQVRQELCQAQEALAEEKQISAEAKEEAHKLVEEKETLVTRFQAEQERERDIHAEERRELETLKRRIQEQQSEWLERERQLQGQCERLQEEKRREVESERALVQQESQKSQQQQLVLASLQGEVLRLERDLQASHRERDTLQMELNLEKARGESERVRLESEHKVRLEEAVIERLSVVHEESAQHLSAVREQHRRQLLDLTSQHETELTTQLSQFKSELQDRERRHRDVTMEYEHKLSHLEEKTQELSLALRRLENERAEMLTQLQDVMKSHWSQALRVLTSKASESSLQAPLLPGAPELPWSGSREAAGGPSQDQGEELPLKRSTNSLGPGEISDVMESSKLKDNFKQIIAEKSHTDFNQHMQNSGHIYSTSQMQVANSRLMGDGGQSSHPKVPLSLSDSQWLMGHSRQDGGQLISQQSDSQAKSIRDPRNQPVIADGSLFCSQPLVTIDTSRQNTFADSLFKDSRRQPVIGKSHLNVELLEARGHDTASRSQLVHTGGHSTFLGSHEAVDSRHQYIKGLTGQHDSDGHQTVTGKVPTSQPSFRPVSLSESGPGQESRHHPNYQPAEAFYSYREADESFYPLQMEELSHSFSSHPGFYSLEPQQDRTTLDRASESLLQISAKQSHPEEPSLMFGPTKPNTLDTTPNWEPNREDAPSNTQLQYYIRMLLDRAPGDPLNDETDKEPPHPNIEMSDLSRLLNIHPSMSQYGQSRPNQQLQSSTVDVPRIPAKPSKNPEVVKKEVTKANLLNIHIPCPPKLKVSHLSHVPRCYQLGDVQLLLGA</sequence>
<keyword evidence="1" id="KW-0175">Coiled coil</keyword>
<evidence type="ECO:0008006" key="5">
    <source>
        <dbReference type="Google" id="ProtNLM"/>
    </source>
</evidence>
<evidence type="ECO:0000256" key="2">
    <source>
        <dbReference type="SAM" id="MobiDB-lite"/>
    </source>
</evidence>
<feature type="coiled-coil region" evidence="1">
    <location>
        <begin position="207"/>
        <end position="241"/>
    </location>
</feature>
<dbReference type="AlphaFoldDB" id="A0A974DGR2"/>
<feature type="coiled-coil region" evidence="1">
    <location>
        <begin position="532"/>
        <end position="566"/>
    </location>
</feature>
<feature type="region of interest" description="Disordered" evidence="2">
    <location>
        <begin position="1"/>
        <end position="44"/>
    </location>
</feature>
<dbReference type="OMA" id="KSHWSQA"/>
<dbReference type="GO" id="GO:0051299">
    <property type="term" value="P:centrosome separation"/>
    <property type="evidence" value="ECO:0007669"/>
    <property type="project" value="TreeGrafter"/>
</dbReference>
<dbReference type="GO" id="GO:0007099">
    <property type="term" value="P:centriole replication"/>
    <property type="evidence" value="ECO:0007669"/>
    <property type="project" value="InterPro"/>
</dbReference>
<feature type="coiled-coil region" evidence="1">
    <location>
        <begin position="267"/>
        <end position="439"/>
    </location>
</feature>
<protein>
    <recommendedName>
        <fullName evidence="5">Centrobin</fullName>
    </recommendedName>
</protein>
<feature type="region of interest" description="Disordered" evidence="2">
    <location>
        <begin position="816"/>
        <end position="858"/>
    </location>
</feature>
<dbReference type="CDD" id="cd06503">
    <property type="entry name" value="ATP-synt_Fo_b"/>
    <property type="match status" value="1"/>
</dbReference>